<evidence type="ECO:0000313" key="3">
    <source>
        <dbReference type="Proteomes" id="UP000198615"/>
    </source>
</evidence>
<dbReference type="InterPro" id="IPR000086">
    <property type="entry name" value="NUDIX_hydrolase_dom"/>
</dbReference>
<dbReference type="Proteomes" id="UP000198615">
    <property type="component" value="Unassembled WGS sequence"/>
</dbReference>
<comment type="caution">
    <text evidence="2">The sequence shown here is derived from an EMBL/GenBank/DDBJ whole genome shotgun (WGS) entry which is preliminary data.</text>
</comment>
<dbReference type="CDD" id="cd03676">
    <property type="entry name" value="NUDIX_Tnr3_like"/>
    <property type="match status" value="1"/>
</dbReference>
<dbReference type="Gene3D" id="3.90.79.10">
    <property type="entry name" value="Nucleoside Triphosphate Pyrophosphohydrolase"/>
    <property type="match status" value="1"/>
</dbReference>
<dbReference type="PANTHER" id="PTHR13622:SF8">
    <property type="entry name" value="THIAMIN PYROPHOSPHOKINASE 1"/>
    <property type="match status" value="1"/>
</dbReference>
<dbReference type="InterPro" id="IPR015797">
    <property type="entry name" value="NUDIX_hydrolase-like_dom_sf"/>
</dbReference>
<protein>
    <submittedName>
        <fullName evidence="2">NUDIX domain-containing protein</fullName>
    </submittedName>
</protein>
<name>A0A8G2BMD1_9PROT</name>
<dbReference type="GO" id="GO:0044715">
    <property type="term" value="F:8-oxo-dGDP phosphatase activity"/>
    <property type="evidence" value="ECO:0007669"/>
    <property type="project" value="TreeGrafter"/>
</dbReference>
<dbReference type="RefSeq" id="WP_093152005.1">
    <property type="nucleotide sequence ID" value="NZ_FNBW01000010.1"/>
</dbReference>
<dbReference type="InterPro" id="IPR031804">
    <property type="entry name" value="DUF4743"/>
</dbReference>
<dbReference type="PROSITE" id="PS51462">
    <property type="entry name" value="NUDIX"/>
    <property type="match status" value="1"/>
</dbReference>
<feature type="domain" description="Nudix hydrolase" evidence="1">
    <location>
        <begin position="105"/>
        <end position="274"/>
    </location>
</feature>
<evidence type="ECO:0000313" key="2">
    <source>
        <dbReference type="EMBL" id="SDG09855.1"/>
    </source>
</evidence>
<dbReference type="SUPFAM" id="SSF55811">
    <property type="entry name" value="Nudix"/>
    <property type="match status" value="1"/>
</dbReference>
<organism evidence="2 3">
    <name type="scientific">Thalassobaculum litoreum DSM 18839</name>
    <dbReference type="NCBI Taxonomy" id="1123362"/>
    <lineage>
        <taxon>Bacteria</taxon>
        <taxon>Pseudomonadati</taxon>
        <taxon>Pseudomonadota</taxon>
        <taxon>Alphaproteobacteria</taxon>
        <taxon>Rhodospirillales</taxon>
        <taxon>Thalassobaculaceae</taxon>
        <taxon>Thalassobaculum</taxon>
    </lineage>
</organism>
<reference evidence="2 3" key="1">
    <citation type="submission" date="2016-10" db="EMBL/GenBank/DDBJ databases">
        <authorList>
            <person name="Varghese N."/>
            <person name="Submissions S."/>
        </authorList>
    </citation>
    <scope>NUCLEOTIDE SEQUENCE [LARGE SCALE GENOMIC DNA]</scope>
    <source>
        <strain evidence="2 3">DSM 18839</strain>
    </source>
</reference>
<dbReference type="Pfam" id="PF15916">
    <property type="entry name" value="DUF4743"/>
    <property type="match status" value="1"/>
</dbReference>
<proteinExistence type="predicted"/>
<dbReference type="OrthoDB" id="8438812at2"/>
<dbReference type="EMBL" id="FNBW01000010">
    <property type="protein sequence ID" value="SDG09855.1"/>
    <property type="molecule type" value="Genomic_DNA"/>
</dbReference>
<accession>A0A8G2BMD1</accession>
<evidence type="ECO:0000259" key="1">
    <source>
        <dbReference type="PROSITE" id="PS51462"/>
    </source>
</evidence>
<dbReference type="FunFam" id="3.90.79.10:FF:000019">
    <property type="entry name" value="Thiamin pyrophosphokinase, putative"/>
    <property type="match status" value="1"/>
</dbReference>
<dbReference type="PANTHER" id="PTHR13622">
    <property type="entry name" value="THIAMIN PYROPHOSPHOKINASE"/>
    <property type="match status" value="1"/>
</dbReference>
<dbReference type="AlphaFoldDB" id="A0A8G2BMD1"/>
<keyword evidence="3" id="KW-1185">Reference proteome</keyword>
<gene>
    <name evidence="2" type="ORF">SAMN05660686_03354</name>
</gene>
<sequence length="301" mass="33338">MAFLDHIRFCNAYDLKDFVPFRVGQARVGLMRRGLSLELRRFGGLFHVFEDLVHLDPRLTTYADRTKAVDEALSALSEDGLLPRLRGEKYPVMERLSDDPVFEIDRAAATAFGIINRGFHLNGVVGEGDAARMWVARRAWDKSTYPGSLDNIVAGGHPVGYGPQENLIKECAEEAGIAEPLARQAVATGMVSYTMEVDDGGPSSTGGEMGGGLRRHAFWVYDLVLPEDFTPRPVDGEVAEFMLMPWREVASIVERGVVQGPAGFKYNCNLVVIDWLLRTGRIDPDHPDYLELCTGLHAVFP</sequence>